<reference evidence="4 5" key="1">
    <citation type="submission" date="2012-05" db="EMBL/GenBank/DDBJ databases">
        <title>Recombination and specialization in a pathogen metapopulation.</title>
        <authorList>
            <person name="Gardiner A."/>
            <person name="Kemen E."/>
            <person name="Schultz-Larsen T."/>
            <person name="MacLean D."/>
            <person name="Van Oosterhout C."/>
            <person name="Jones J.D.G."/>
        </authorList>
    </citation>
    <scope>NUCLEOTIDE SEQUENCE [LARGE SCALE GENOMIC DNA]</scope>
    <source>
        <strain evidence="4 5">Ac Nc2</strain>
    </source>
</reference>
<protein>
    <submittedName>
        <fullName evidence="4">Uncharacterized protein</fullName>
    </submittedName>
</protein>
<accession>A0A024G335</accession>
<feature type="chain" id="PRO_5001529430" evidence="3">
    <location>
        <begin position="22"/>
        <end position="408"/>
    </location>
</feature>
<sequence length="408" mass="47388">MLKVLWKWTLFTVILYNVAVAEKVRPSEEDITSSVTHANNEEVMTELQKMRDDLRSIQEANEACNKALEDSLSDNDLKSRDFEQQISEEEKEHVKLRQQLDMAKNQISQCEVDYDNQKQTVSEAEDNVKVLNGKVEKLGKQLVVKQEKINQCGTKLSESQKRLKIEENMIRRLERDIKMSLKRNEALKYELDHQSDKLTLAALLSAYYDQGMDAAEWLAKKIQVWVQSDDNFMSAFSQHLRTMQLSIAKSSRAFYANHLAATMDPIASKIYRFVQPHYKNLAPRVQTFSAKARLEVEETLVRAFEEFKLFRVRTIKSLLQHKHIAPHARLIVDGALALLLIPSTIFFLRFLLRCMWWCLCSLGNLCLCCVCCGRCGKRRHRSKRKQLRTIKRAAQNNNARRHVAKKNN</sequence>
<organism evidence="4 5">
    <name type="scientific">Albugo candida</name>
    <dbReference type="NCBI Taxonomy" id="65357"/>
    <lineage>
        <taxon>Eukaryota</taxon>
        <taxon>Sar</taxon>
        <taxon>Stramenopiles</taxon>
        <taxon>Oomycota</taxon>
        <taxon>Peronosporomycetes</taxon>
        <taxon>Albuginales</taxon>
        <taxon>Albuginaceae</taxon>
        <taxon>Albugo</taxon>
    </lineage>
</organism>
<feature type="transmembrane region" description="Helical" evidence="2">
    <location>
        <begin position="330"/>
        <end position="348"/>
    </location>
</feature>
<dbReference type="EMBL" id="CAIX01000016">
    <property type="protein sequence ID" value="CCI41263.1"/>
    <property type="molecule type" value="Genomic_DNA"/>
</dbReference>
<name>A0A024G335_9STRA</name>
<proteinExistence type="predicted"/>
<keyword evidence="3" id="KW-0732">Signal</keyword>
<keyword evidence="5" id="KW-1185">Reference proteome</keyword>
<dbReference type="OrthoDB" id="71691at2759"/>
<evidence type="ECO:0000313" key="4">
    <source>
        <dbReference type="EMBL" id="CCI41263.1"/>
    </source>
</evidence>
<keyword evidence="2" id="KW-0472">Membrane</keyword>
<dbReference type="AlphaFoldDB" id="A0A024G335"/>
<dbReference type="Proteomes" id="UP000053237">
    <property type="component" value="Unassembled WGS sequence"/>
</dbReference>
<keyword evidence="2" id="KW-0812">Transmembrane</keyword>
<keyword evidence="2" id="KW-1133">Transmembrane helix</keyword>
<feature type="coiled-coil region" evidence="1">
    <location>
        <begin position="40"/>
        <end position="190"/>
    </location>
</feature>
<evidence type="ECO:0000256" key="3">
    <source>
        <dbReference type="SAM" id="SignalP"/>
    </source>
</evidence>
<dbReference type="Gene3D" id="1.10.287.1490">
    <property type="match status" value="1"/>
</dbReference>
<keyword evidence="1" id="KW-0175">Coiled coil</keyword>
<dbReference type="STRING" id="65357.A0A024G335"/>
<gene>
    <name evidence="4" type="ORF">BN9_020470</name>
</gene>
<dbReference type="InParanoid" id="A0A024G335"/>
<evidence type="ECO:0000256" key="1">
    <source>
        <dbReference type="SAM" id="Coils"/>
    </source>
</evidence>
<evidence type="ECO:0000256" key="2">
    <source>
        <dbReference type="SAM" id="Phobius"/>
    </source>
</evidence>
<comment type="caution">
    <text evidence="4">The sequence shown here is derived from an EMBL/GenBank/DDBJ whole genome shotgun (WGS) entry which is preliminary data.</text>
</comment>
<feature type="signal peptide" evidence="3">
    <location>
        <begin position="1"/>
        <end position="21"/>
    </location>
</feature>
<evidence type="ECO:0000313" key="5">
    <source>
        <dbReference type="Proteomes" id="UP000053237"/>
    </source>
</evidence>